<name>A0A852RR83_9ACTN</name>
<dbReference type="CDD" id="cd01823">
    <property type="entry name" value="SEST_like"/>
    <property type="match status" value="1"/>
</dbReference>
<feature type="domain" description="SGNH hydrolase-type esterase" evidence="4">
    <location>
        <begin position="40"/>
        <end position="259"/>
    </location>
</feature>
<dbReference type="Gene3D" id="3.40.50.1110">
    <property type="entry name" value="SGNH hydrolase"/>
    <property type="match status" value="1"/>
</dbReference>
<feature type="disulfide bond" evidence="2">
    <location>
        <begin position="60"/>
        <end position="84"/>
    </location>
</feature>
<dbReference type="PANTHER" id="PTHR37981">
    <property type="entry name" value="LIPASE 2"/>
    <property type="match status" value="1"/>
</dbReference>
<comment type="caution">
    <text evidence="5">The sequence shown here is derived from an EMBL/GenBank/DDBJ whole genome shotgun (WGS) entry which is preliminary data.</text>
</comment>
<dbReference type="SUPFAM" id="SSF52266">
    <property type="entry name" value="SGNH hydrolase"/>
    <property type="match status" value="1"/>
</dbReference>
<keyword evidence="2" id="KW-1015">Disulfide bond</keyword>
<dbReference type="Proteomes" id="UP000582231">
    <property type="component" value="Unassembled WGS sequence"/>
</dbReference>
<feature type="compositionally biased region" description="Polar residues" evidence="3">
    <location>
        <begin position="88"/>
        <end position="99"/>
    </location>
</feature>
<accession>A0A852RR83</accession>
<evidence type="ECO:0000313" key="6">
    <source>
        <dbReference type="Proteomes" id="UP000582231"/>
    </source>
</evidence>
<dbReference type="Pfam" id="PF13472">
    <property type="entry name" value="Lipase_GDSL_2"/>
    <property type="match status" value="1"/>
</dbReference>
<evidence type="ECO:0000256" key="3">
    <source>
        <dbReference type="SAM" id="MobiDB-lite"/>
    </source>
</evidence>
<dbReference type="PANTHER" id="PTHR37981:SF1">
    <property type="entry name" value="SGNH HYDROLASE-TYPE ESTERASE DOMAIN-CONTAINING PROTEIN"/>
    <property type="match status" value="1"/>
</dbReference>
<dbReference type="GO" id="GO:0019433">
    <property type="term" value="P:triglyceride catabolic process"/>
    <property type="evidence" value="ECO:0007669"/>
    <property type="project" value="TreeGrafter"/>
</dbReference>
<protein>
    <submittedName>
        <fullName evidence="5">Lysophospholipase L1-like esterase</fullName>
    </submittedName>
</protein>
<dbReference type="InterPro" id="IPR037460">
    <property type="entry name" value="SEST-like"/>
</dbReference>
<dbReference type="AlphaFoldDB" id="A0A852RR83"/>
<keyword evidence="6" id="KW-1185">Reference proteome</keyword>
<sequence>MRRGASLLVVAAVLLAGCSDPPESKLDRPGTVPSGSSYVALGDSYSAGPRLGPSTGAVGCEQTKGNYPHLLADRLGLDLTDVTCGGATSTDLTESQTPPNGSPVPPQLDALSSSTDLVTIGMGGNDGKVFSELVTTCVGKAAKDRGGAPCTAEGASFRVRAERQIGKLPTRMVEAIEAVRERAPEATIIVVGYPAIFPEDGTCPLLPLARGDYPYARELVSRINDGLAAAADQAGVEYVDVWDATDGHDICATDPWIAGIIPAHSGLEYHPYAEEQAVVADLLVAALR</sequence>
<feature type="region of interest" description="Disordered" evidence="3">
    <location>
        <begin position="88"/>
        <end position="111"/>
    </location>
</feature>
<feature type="disulfide bond" evidence="2">
    <location>
        <begin position="203"/>
        <end position="251"/>
    </location>
</feature>
<feature type="active site" description="Nucleophile" evidence="1">
    <location>
        <position position="44"/>
    </location>
</feature>
<dbReference type="InterPro" id="IPR036514">
    <property type="entry name" value="SGNH_hydro_sf"/>
</dbReference>
<gene>
    <name evidence="5" type="ORF">BJ958_003302</name>
</gene>
<dbReference type="EMBL" id="JACCBF010000001">
    <property type="protein sequence ID" value="NYD31756.1"/>
    <property type="molecule type" value="Genomic_DNA"/>
</dbReference>
<evidence type="ECO:0000256" key="1">
    <source>
        <dbReference type="PIRSR" id="PIRSR637460-1"/>
    </source>
</evidence>
<feature type="disulfide bond" evidence="2">
    <location>
        <begin position="137"/>
        <end position="150"/>
    </location>
</feature>
<evidence type="ECO:0000256" key="2">
    <source>
        <dbReference type="PIRSR" id="PIRSR637460-2"/>
    </source>
</evidence>
<reference evidence="5 6" key="1">
    <citation type="submission" date="2020-07" db="EMBL/GenBank/DDBJ databases">
        <title>Sequencing the genomes of 1000 actinobacteria strains.</title>
        <authorList>
            <person name="Klenk H.-P."/>
        </authorList>
    </citation>
    <scope>NUCLEOTIDE SEQUENCE [LARGE SCALE GENOMIC DNA]</scope>
    <source>
        <strain evidence="5 6">DSM 19082</strain>
    </source>
</reference>
<dbReference type="InterPro" id="IPR013830">
    <property type="entry name" value="SGNH_hydro"/>
</dbReference>
<dbReference type="RefSeq" id="WP_179728026.1">
    <property type="nucleotide sequence ID" value="NZ_BAABEF010000001.1"/>
</dbReference>
<evidence type="ECO:0000313" key="5">
    <source>
        <dbReference type="EMBL" id="NYD31756.1"/>
    </source>
</evidence>
<dbReference type="GO" id="GO:0004806">
    <property type="term" value="F:triacylglycerol lipase activity"/>
    <property type="evidence" value="ECO:0007669"/>
    <property type="project" value="TreeGrafter"/>
</dbReference>
<evidence type="ECO:0000259" key="4">
    <source>
        <dbReference type="Pfam" id="PF13472"/>
    </source>
</evidence>
<proteinExistence type="predicted"/>
<dbReference type="PROSITE" id="PS51257">
    <property type="entry name" value="PROKAR_LIPOPROTEIN"/>
    <property type="match status" value="1"/>
</dbReference>
<organism evidence="5 6">
    <name type="scientific">Nocardioides kongjuensis</name>
    <dbReference type="NCBI Taxonomy" id="349522"/>
    <lineage>
        <taxon>Bacteria</taxon>
        <taxon>Bacillati</taxon>
        <taxon>Actinomycetota</taxon>
        <taxon>Actinomycetes</taxon>
        <taxon>Propionibacteriales</taxon>
        <taxon>Nocardioidaceae</taxon>
        <taxon>Nocardioides</taxon>
    </lineage>
</organism>
<feature type="active site" evidence="1">
    <location>
        <position position="270"/>
    </location>
</feature>